<name>A0A2P2IMW1_RHIMU</name>
<proteinExistence type="predicted"/>
<reference evidence="1" key="1">
    <citation type="submission" date="2018-02" db="EMBL/GenBank/DDBJ databases">
        <title>Rhizophora mucronata_Transcriptome.</title>
        <authorList>
            <person name="Meera S.P."/>
            <person name="Sreeshan A."/>
            <person name="Augustine A."/>
        </authorList>
    </citation>
    <scope>NUCLEOTIDE SEQUENCE</scope>
    <source>
        <tissue evidence="1">Leaf</tissue>
    </source>
</reference>
<organism evidence="1">
    <name type="scientific">Rhizophora mucronata</name>
    <name type="common">Asiatic mangrove</name>
    <dbReference type="NCBI Taxonomy" id="61149"/>
    <lineage>
        <taxon>Eukaryota</taxon>
        <taxon>Viridiplantae</taxon>
        <taxon>Streptophyta</taxon>
        <taxon>Embryophyta</taxon>
        <taxon>Tracheophyta</taxon>
        <taxon>Spermatophyta</taxon>
        <taxon>Magnoliopsida</taxon>
        <taxon>eudicotyledons</taxon>
        <taxon>Gunneridae</taxon>
        <taxon>Pentapetalae</taxon>
        <taxon>rosids</taxon>
        <taxon>fabids</taxon>
        <taxon>Malpighiales</taxon>
        <taxon>Rhizophoraceae</taxon>
        <taxon>Rhizophora</taxon>
    </lineage>
</organism>
<dbReference type="AlphaFoldDB" id="A0A2P2IMW1"/>
<sequence>MLLPFFSVSFSSSTGMEDGTLQVHLTTFAYSLNPYQIEEKITFT</sequence>
<protein>
    <submittedName>
        <fullName evidence="1">Uncharacterized protein</fullName>
    </submittedName>
</protein>
<evidence type="ECO:0000313" key="1">
    <source>
        <dbReference type="EMBL" id="MBW82560.1"/>
    </source>
</evidence>
<accession>A0A2P2IMW1</accession>
<dbReference type="EMBL" id="GGEC01002077">
    <property type="protein sequence ID" value="MBW82560.1"/>
    <property type="molecule type" value="Transcribed_RNA"/>
</dbReference>